<keyword evidence="3" id="KW-1185">Reference proteome</keyword>
<dbReference type="EMBL" id="JAAALK010000286">
    <property type="protein sequence ID" value="KAG8063421.1"/>
    <property type="molecule type" value="Genomic_DNA"/>
</dbReference>
<dbReference type="PANTHER" id="PTHR34458">
    <property type="entry name" value="POLLEN OLE E 1 ALLERGEN AND EXTENSIN FAMILY PROTEIN-RELATED"/>
    <property type="match status" value="1"/>
</dbReference>
<dbReference type="InterPro" id="IPR040404">
    <property type="entry name" value="Phylloplanin-like"/>
</dbReference>
<name>A0A8J5VKV6_ZIZPA</name>
<evidence type="ECO:0000313" key="2">
    <source>
        <dbReference type="EMBL" id="KAG8063421.1"/>
    </source>
</evidence>
<dbReference type="Proteomes" id="UP000729402">
    <property type="component" value="Unassembled WGS sequence"/>
</dbReference>
<comment type="caution">
    <text evidence="2">The sequence shown here is derived from an EMBL/GenBank/DDBJ whole genome shotgun (WGS) entry which is preliminary data.</text>
</comment>
<sequence>MAASIKSSLLVLLAVIASHGGAEAAGAGRAVTGLVTGIVPCSTGSSISVASVPAFPNAGVQMVCGGRVVGGATADGSGVFTINMGTLNTTMLLPLVGNQCKVVVTTPLSACDVSLAGVAGTLTAPVQLLGLGGGGGGGALGGLGGIIGLVGQIISGVLGEILNIVPLPFSLV</sequence>
<reference evidence="2" key="1">
    <citation type="journal article" date="2021" name="bioRxiv">
        <title>Whole Genome Assembly and Annotation of Northern Wild Rice, Zizania palustris L., Supports a Whole Genome Duplication in the Zizania Genus.</title>
        <authorList>
            <person name="Haas M."/>
            <person name="Kono T."/>
            <person name="Macchietto M."/>
            <person name="Millas R."/>
            <person name="McGilp L."/>
            <person name="Shao M."/>
            <person name="Duquette J."/>
            <person name="Hirsch C.N."/>
            <person name="Kimball J."/>
        </authorList>
    </citation>
    <scope>NUCLEOTIDE SEQUENCE</scope>
    <source>
        <tissue evidence="2">Fresh leaf tissue</tissue>
    </source>
</reference>
<dbReference type="AlphaFoldDB" id="A0A8J5VKV6"/>
<dbReference type="OrthoDB" id="905355at2759"/>
<reference evidence="2" key="2">
    <citation type="submission" date="2021-02" db="EMBL/GenBank/DDBJ databases">
        <authorList>
            <person name="Kimball J.A."/>
            <person name="Haas M.W."/>
            <person name="Macchietto M."/>
            <person name="Kono T."/>
            <person name="Duquette J."/>
            <person name="Shao M."/>
        </authorList>
    </citation>
    <scope>NUCLEOTIDE SEQUENCE</scope>
    <source>
        <tissue evidence="2">Fresh leaf tissue</tissue>
    </source>
</reference>
<keyword evidence="1" id="KW-0732">Signal</keyword>
<gene>
    <name evidence="2" type="ORF">GUJ93_ZPchr0003g16603</name>
</gene>
<feature type="chain" id="PRO_5035319542" evidence="1">
    <location>
        <begin position="25"/>
        <end position="172"/>
    </location>
</feature>
<feature type="signal peptide" evidence="1">
    <location>
        <begin position="1"/>
        <end position="24"/>
    </location>
</feature>
<organism evidence="2 3">
    <name type="scientific">Zizania palustris</name>
    <name type="common">Northern wild rice</name>
    <dbReference type="NCBI Taxonomy" id="103762"/>
    <lineage>
        <taxon>Eukaryota</taxon>
        <taxon>Viridiplantae</taxon>
        <taxon>Streptophyta</taxon>
        <taxon>Embryophyta</taxon>
        <taxon>Tracheophyta</taxon>
        <taxon>Spermatophyta</taxon>
        <taxon>Magnoliopsida</taxon>
        <taxon>Liliopsida</taxon>
        <taxon>Poales</taxon>
        <taxon>Poaceae</taxon>
        <taxon>BOP clade</taxon>
        <taxon>Oryzoideae</taxon>
        <taxon>Oryzeae</taxon>
        <taxon>Zizaniinae</taxon>
        <taxon>Zizania</taxon>
    </lineage>
</organism>
<protein>
    <submittedName>
        <fullName evidence="2">Uncharacterized protein</fullName>
    </submittedName>
</protein>
<evidence type="ECO:0000256" key="1">
    <source>
        <dbReference type="SAM" id="SignalP"/>
    </source>
</evidence>
<proteinExistence type="predicted"/>
<accession>A0A8J5VKV6</accession>
<evidence type="ECO:0000313" key="3">
    <source>
        <dbReference type="Proteomes" id="UP000729402"/>
    </source>
</evidence>
<dbReference type="PANTHER" id="PTHR34458:SF5">
    <property type="entry name" value="POLLEN OLE E 1 ALLERGEN AND EXTENSIN FAMILY PROTEIN"/>
    <property type="match status" value="1"/>
</dbReference>